<evidence type="ECO:0000256" key="6">
    <source>
        <dbReference type="ARBA" id="ARBA00023002"/>
    </source>
</evidence>
<accession>A0A8G0L990</accession>
<dbReference type="GO" id="GO:0005506">
    <property type="term" value="F:iron ion binding"/>
    <property type="evidence" value="ECO:0007669"/>
    <property type="project" value="InterPro"/>
</dbReference>
<dbReference type="Gene3D" id="1.10.630.10">
    <property type="entry name" value="Cytochrome P450"/>
    <property type="match status" value="1"/>
</dbReference>
<proteinExistence type="inferred from homology"/>
<dbReference type="PANTHER" id="PTHR46206:SF6">
    <property type="entry name" value="CYTOCHROME P450 MONOOXYGENASE AN1598-RELATED"/>
    <property type="match status" value="1"/>
</dbReference>
<reference evidence="12 13" key="1">
    <citation type="journal article" date="2021" name="BMC Genomics">
        <title>Telomere-to-telomere genome assembly of asparaginase-producing Trichoderma simmonsii.</title>
        <authorList>
            <person name="Chung D."/>
            <person name="Kwon Y.M."/>
            <person name="Yang Y."/>
        </authorList>
    </citation>
    <scope>NUCLEOTIDE SEQUENCE [LARGE SCALE GENOMIC DNA]</scope>
    <source>
        <strain evidence="12 13">GH-Sj1</strain>
    </source>
</reference>
<gene>
    <name evidence="12" type="ORF">H0G86_005177</name>
</gene>
<keyword evidence="5 9" id="KW-0479">Metal-binding</keyword>
<comment type="cofactor">
    <cofactor evidence="1 9">
        <name>heme</name>
        <dbReference type="ChEBI" id="CHEBI:30413"/>
    </cofactor>
</comment>
<dbReference type="GO" id="GO:0016020">
    <property type="term" value="C:membrane"/>
    <property type="evidence" value="ECO:0007669"/>
    <property type="project" value="UniProtKB-SubCell"/>
</dbReference>
<evidence type="ECO:0000256" key="8">
    <source>
        <dbReference type="ARBA" id="ARBA00023033"/>
    </source>
</evidence>
<dbReference type="Proteomes" id="UP000826661">
    <property type="component" value="Chromosome III"/>
</dbReference>
<comment type="similarity">
    <text evidence="3 10">Belongs to the cytochrome P450 family.</text>
</comment>
<dbReference type="PRINTS" id="PR00465">
    <property type="entry name" value="EP450IV"/>
</dbReference>
<keyword evidence="4 9" id="KW-0349">Heme</keyword>
<organism evidence="12 13">
    <name type="scientific">Trichoderma simmonsii</name>
    <dbReference type="NCBI Taxonomy" id="1491479"/>
    <lineage>
        <taxon>Eukaryota</taxon>
        <taxon>Fungi</taxon>
        <taxon>Dikarya</taxon>
        <taxon>Ascomycota</taxon>
        <taxon>Pezizomycotina</taxon>
        <taxon>Sordariomycetes</taxon>
        <taxon>Hypocreomycetidae</taxon>
        <taxon>Hypocreales</taxon>
        <taxon>Hypocreaceae</taxon>
        <taxon>Trichoderma</taxon>
    </lineage>
</organism>
<keyword evidence="13" id="KW-1185">Reference proteome</keyword>
<dbReference type="AlphaFoldDB" id="A0A8G0L990"/>
<evidence type="ECO:0000256" key="7">
    <source>
        <dbReference type="ARBA" id="ARBA00023004"/>
    </source>
</evidence>
<dbReference type="InterPro" id="IPR036396">
    <property type="entry name" value="Cyt_P450_sf"/>
</dbReference>
<dbReference type="SUPFAM" id="SSF48264">
    <property type="entry name" value="Cytochrome P450"/>
    <property type="match status" value="1"/>
</dbReference>
<dbReference type="EMBL" id="CP075866">
    <property type="protein sequence ID" value="QYS97976.1"/>
    <property type="molecule type" value="Genomic_DNA"/>
</dbReference>
<keyword evidence="11" id="KW-0472">Membrane</keyword>
<name>A0A8G0L990_9HYPO</name>
<evidence type="ECO:0000256" key="11">
    <source>
        <dbReference type="SAM" id="Phobius"/>
    </source>
</evidence>
<dbReference type="GO" id="GO:0016705">
    <property type="term" value="F:oxidoreductase activity, acting on paired donors, with incorporation or reduction of molecular oxygen"/>
    <property type="evidence" value="ECO:0007669"/>
    <property type="project" value="InterPro"/>
</dbReference>
<evidence type="ECO:0000256" key="5">
    <source>
        <dbReference type="ARBA" id="ARBA00022723"/>
    </source>
</evidence>
<dbReference type="PANTHER" id="PTHR46206">
    <property type="entry name" value="CYTOCHROME P450"/>
    <property type="match status" value="1"/>
</dbReference>
<protein>
    <recommendedName>
        <fullName evidence="14">Cytochrome P450 monooxygenase</fullName>
    </recommendedName>
</protein>
<dbReference type="GO" id="GO:0020037">
    <property type="term" value="F:heme binding"/>
    <property type="evidence" value="ECO:0007669"/>
    <property type="project" value="InterPro"/>
</dbReference>
<evidence type="ECO:0000256" key="9">
    <source>
        <dbReference type="PIRSR" id="PIRSR602403-1"/>
    </source>
</evidence>
<evidence type="ECO:0000256" key="2">
    <source>
        <dbReference type="ARBA" id="ARBA00004167"/>
    </source>
</evidence>
<evidence type="ECO:0000256" key="4">
    <source>
        <dbReference type="ARBA" id="ARBA00022617"/>
    </source>
</evidence>
<dbReference type="InterPro" id="IPR002403">
    <property type="entry name" value="Cyt_P450_E_grp-IV"/>
</dbReference>
<evidence type="ECO:0000256" key="10">
    <source>
        <dbReference type="RuleBase" id="RU000461"/>
    </source>
</evidence>
<dbReference type="InterPro" id="IPR017972">
    <property type="entry name" value="Cyt_P450_CS"/>
</dbReference>
<dbReference type="GO" id="GO:0004497">
    <property type="term" value="F:monooxygenase activity"/>
    <property type="evidence" value="ECO:0007669"/>
    <property type="project" value="UniProtKB-KW"/>
</dbReference>
<keyword evidence="6 10" id="KW-0560">Oxidoreductase</keyword>
<keyword evidence="8 10" id="KW-0503">Monooxygenase</keyword>
<keyword evidence="11" id="KW-1133">Transmembrane helix</keyword>
<dbReference type="CDD" id="cd11041">
    <property type="entry name" value="CYP503A1-like"/>
    <property type="match status" value="1"/>
</dbReference>
<dbReference type="Pfam" id="PF00067">
    <property type="entry name" value="p450"/>
    <property type="match status" value="1"/>
</dbReference>
<keyword evidence="11" id="KW-0812">Transmembrane</keyword>
<evidence type="ECO:0000256" key="1">
    <source>
        <dbReference type="ARBA" id="ARBA00001971"/>
    </source>
</evidence>
<dbReference type="PROSITE" id="PS00086">
    <property type="entry name" value="CYTOCHROME_P450"/>
    <property type="match status" value="1"/>
</dbReference>
<sequence>MEEAFYPVLENWPLLFLLGIAGVYILQRVQYRQTYKDYLNLPWVGDGSTTDLRSAMEQGTRKYPDRPFILPLQDPTVILPHSVIEEVKSLPASQASIERNNYRRFFGQYTLMGIPSDEFVSSIKQDLTRHVGILLPELFEEARFATDCAMGGDKTCHLLPVYPAMLRYIALLSGRTFVGLPLSRSEDWIQSSIQYAVESVEAGHQLRAYPTTLRRLVAPFLAKIRRVQQHQKKVRHMLRNILAKSQELEKSTDSRDPDQGRLALWLRRHYRQRHSTITESDLGKDHLLASFAAIHIATNALTQILLDLAARPEYQEPLRNEAAQGLDLTGESKITMAELSKLVRLDSFMKESLRASPPGGVVTMMRELTAPIALSCGPILPKGTLIAFANNRFDMSSHQPSDPDDFDGFRFVKEDGGSRQQLITTSHDSLTWGYGSHACPGRQFAATELKVIIIHLLTNFDLRMKDGAPRPANSSHDFQIMPDPHAVIEFCKRNN</sequence>
<feature type="binding site" description="axial binding residue" evidence="9">
    <location>
        <position position="439"/>
    </location>
    <ligand>
        <name>heme</name>
        <dbReference type="ChEBI" id="CHEBI:30413"/>
    </ligand>
    <ligandPart>
        <name>Fe</name>
        <dbReference type="ChEBI" id="CHEBI:18248"/>
    </ligandPart>
</feature>
<dbReference type="InterPro" id="IPR001128">
    <property type="entry name" value="Cyt_P450"/>
</dbReference>
<evidence type="ECO:0000256" key="3">
    <source>
        <dbReference type="ARBA" id="ARBA00010617"/>
    </source>
</evidence>
<evidence type="ECO:0008006" key="14">
    <source>
        <dbReference type="Google" id="ProtNLM"/>
    </source>
</evidence>
<feature type="transmembrane region" description="Helical" evidence="11">
    <location>
        <begin position="12"/>
        <end position="29"/>
    </location>
</feature>
<evidence type="ECO:0000313" key="13">
    <source>
        <dbReference type="Proteomes" id="UP000826661"/>
    </source>
</evidence>
<evidence type="ECO:0000313" key="12">
    <source>
        <dbReference type="EMBL" id="QYS97976.1"/>
    </source>
</evidence>
<keyword evidence="7 9" id="KW-0408">Iron</keyword>
<comment type="subcellular location">
    <subcellularLocation>
        <location evidence="2">Membrane</location>
        <topology evidence="2">Single-pass membrane protein</topology>
    </subcellularLocation>
</comment>